<dbReference type="SUPFAM" id="SSF48371">
    <property type="entry name" value="ARM repeat"/>
    <property type="match status" value="1"/>
</dbReference>
<dbReference type="SUPFAM" id="SSF57850">
    <property type="entry name" value="RING/U-box"/>
    <property type="match status" value="1"/>
</dbReference>
<dbReference type="Pfam" id="PF00622">
    <property type="entry name" value="SPRY"/>
    <property type="match status" value="1"/>
</dbReference>
<dbReference type="EMBL" id="JASJQH010006952">
    <property type="protein sequence ID" value="KAK9722354.1"/>
    <property type="molecule type" value="Genomic_DNA"/>
</dbReference>
<protein>
    <submittedName>
        <fullName evidence="7">Uncharacterized protein</fullName>
    </submittedName>
</protein>
<dbReference type="InterPro" id="IPR016024">
    <property type="entry name" value="ARM-type_fold"/>
</dbReference>
<dbReference type="Proteomes" id="UP001479436">
    <property type="component" value="Unassembled WGS sequence"/>
</dbReference>
<feature type="domain" description="B30.2/SPRY" evidence="6">
    <location>
        <begin position="227"/>
        <end position="418"/>
    </location>
</feature>
<keyword evidence="1" id="KW-0479">Metal-binding</keyword>
<dbReference type="SUPFAM" id="SSF49899">
    <property type="entry name" value="Concanavalin A-like lectins/glucanases"/>
    <property type="match status" value="1"/>
</dbReference>
<dbReference type="InterPro" id="IPR013320">
    <property type="entry name" value="ConA-like_dom_sf"/>
</dbReference>
<proteinExistence type="predicted"/>
<dbReference type="SMART" id="SM00184">
    <property type="entry name" value="RING"/>
    <property type="match status" value="1"/>
</dbReference>
<dbReference type="SMART" id="SM00449">
    <property type="entry name" value="SPRY"/>
    <property type="match status" value="1"/>
</dbReference>
<name>A0ABR2W7C8_9FUNG</name>
<sequence>MRFQKILGHHFFGRFVKGRYTRLIREACKSMNPENEKEALSEASDILISLSQRESEFIQIVSTMVEILDETNPLSAAFLCHLLELTALPSTKTALKVSACLLHKIHSKALFRPKLKHRYRLNACVVWCVLAERLAGKVSASIFTKQVFETLLDGLEDNHPWDVQLLSLVALEKFALTGDNKMRILDSNAINLIHSLLLSSPNLKDQRQIAELELCVPWALNRSLSLSPSLFLSKEETEVVALDNVNVTLNWCDATSRLKWNPTGLETRNDSTSFESVRGTMCVTRGCWYYEVRLITPGIMQIGWATKHSRFRPEDGVGVGDDEHSFAFDGCRRLAWSSGLPVAYGKGNSWNQGDILGAHLDLEYGVIRYYLNGIDLGIAFEFTGNQLFHYTSNEGGFYPALSLTSFQHVALNFGQQPFKYPPAQSYRNFNQEGKLPESLRLKSIYSRPSMQDVLNLDDTEVSIEKVCSICYDSEITTKLDPCGHDGFCSNCALLFENCPLCRAPIQHRVATIIPTTLAIKA</sequence>
<evidence type="ECO:0000256" key="3">
    <source>
        <dbReference type="ARBA" id="ARBA00022833"/>
    </source>
</evidence>
<evidence type="ECO:0000259" key="6">
    <source>
        <dbReference type="PROSITE" id="PS50188"/>
    </source>
</evidence>
<dbReference type="Gene3D" id="3.30.40.10">
    <property type="entry name" value="Zinc/RING finger domain, C3HC4 (zinc finger)"/>
    <property type="match status" value="1"/>
</dbReference>
<evidence type="ECO:0000256" key="1">
    <source>
        <dbReference type="ARBA" id="ARBA00022723"/>
    </source>
</evidence>
<evidence type="ECO:0000256" key="2">
    <source>
        <dbReference type="ARBA" id="ARBA00022771"/>
    </source>
</evidence>
<evidence type="ECO:0000313" key="8">
    <source>
        <dbReference type="Proteomes" id="UP001479436"/>
    </source>
</evidence>
<dbReference type="InterPro" id="IPR045129">
    <property type="entry name" value="RNF123/RKP/RSPRY1"/>
</dbReference>
<dbReference type="PANTHER" id="PTHR13363:SF6">
    <property type="entry name" value="RING FINGER AND SPRY DOMAIN-CONTAINING PROTEIN 1"/>
    <property type="match status" value="1"/>
</dbReference>
<reference evidence="7 8" key="1">
    <citation type="submission" date="2023-04" db="EMBL/GenBank/DDBJ databases">
        <title>Genome of Basidiobolus ranarum AG-B5.</title>
        <authorList>
            <person name="Stajich J.E."/>
            <person name="Carter-House D."/>
            <person name="Gryganskyi A."/>
        </authorList>
    </citation>
    <scope>NUCLEOTIDE SEQUENCE [LARGE SCALE GENOMIC DNA]</scope>
    <source>
        <strain evidence="7 8">AG-B5</strain>
    </source>
</reference>
<dbReference type="InterPro" id="IPR001870">
    <property type="entry name" value="B30.2/SPRY"/>
</dbReference>
<dbReference type="PROSITE" id="PS50089">
    <property type="entry name" value="ZF_RING_2"/>
    <property type="match status" value="1"/>
</dbReference>
<keyword evidence="3" id="KW-0862">Zinc</keyword>
<dbReference type="Pfam" id="PF13920">
    <property type="entry name" value="zf-C3HC4_3"/>
    <property type="match status" value="1"/>
</dbReference>
<keyword evidence="8" id="KW-1185">Reference proteome</keyword>
<dbReference type="InterPro" id="IPR013083">
    <property type="entry name" value="Znf_RING/FYVE/PHD"/>
</dbReference>
<dbReference type="InterPro" id="IPR001841">
    <property type="entry name" value="Znf_RING"/>
</dbReference>
<comment type="caution">
    <text evidence="7">The sequence shown here is derived from an EMBL/GenBank/DDBJ whole genome shotgun (WGS) entry which is preliminary data.</text>
</comment>
<organism evidence="7 8">
    <name type="scientific">Basidiobolus ranarum</name>
    <dbReference type="NCBI Taxonomy" id="34480"/>
    <lineage>
        <taxon>Eukaryota</taxon>
        <taxon>Fungi</taxon>
        <taxon>Fungi incertae sedis</taxon>
        <taxon>Zoopagomycota</taxon>
        <taxon>Entomophthoromycotina</taxon>
        <taxon>Basidiobolomycetes</taxon>
        <taxon>Basidiobolales</taxon>
        <taxon>Basidiobolaceae</taxon>
        <taxon>Basidiobolus</taxon>
    </lineage>
</organism>
<gene>
    <name evidence="7" type="ORF">K7432_002742</name>
</gene>
<dbReference type="InterPro" id="IPR043136">
    <property type="entry name" value="B30.2/SPRY_sf"/>
</dbReference>
<dbReference type="InterPro" id="IPR003877">
    <property type="entry name" value="SPRY_dom"/>
</dbReference>
<feature type="domain" description="RING-type" evidence="5">
    <location>
        <begin position="467"/>
        <end position="502"/>
    </location>
</feature>
<evidence type="ECO:0000256" key="4">
    <source>
        <dbReference type="PROSITE-ProRule" id="PRU00175"/>
    </source>
</evidence>
<dbReference type="PANTHER" id="PTHR13363">
    <property type="entry name" value="RING FINGER AND SRY DOMAIN-CONTAINING"/>
    <property type="match status" value="1"/>
</dbReference>
<evidence type="ECO:0000259" key="5">
    <source>
        <dbReference type="PROSITE" id="PS50089"/>
    </source>
</evidence>
<accession>A0ABR2W7C8</accession>
<evidence type="ECO:0000313" key="7">
    <source>
        <dbReference type="EMBL" id="KAK9722354.1"/>
    </source>
</evidence>
<dbReference type="PROSITE" id="PS50188">
    <property type="entry name" value="B302_SPRY"/>
    <property type="match status" value="1"/>
</dbReference>
<dbReference type="Gene3D" id="2.60.120.920">
    <property type="match status" value="1"/>
</dbReference>
<keyword evidence="2 4" id="KW-0863">Zinc-finger</keyword>